<dbReference type="GO" id="GO:0016020">
    <property type="term" value="C:membrane"/>
    <property type="evidence" value="ECO:0007669"/>
    <property type="project" value="UniProtKB-SubCell"/>
</dbReference>
<evidence type="ECO:0000256" key="2">
    <source>
        <dbReference type="ARBA" id="ARBA00005731"/>
    </source>
</evidence>
<dbReference type="AlphaFoldDB" id="A0AAN8JCU5"/>
<reference evidence="7 8" key="1">
    <citation type="submission" date="2024-01" db="EMBL/GenBank/DDBJ databases">
        <title>The genome of the rayed Mediterranean limpet Patella caerulea (Linnaeus, 1758).</title>
        <authorList>
            <person name="Anh-Thu Weber A."/>
            <person name="Halstead-Nussloch G."/>
        </authorList>
    </citation>
    <scope>NUCLEOTIDE SEQUENCE [LARGE SCALE GENOMIC DNA]</scope>
    <source>
        <strain evidence="7">AATW-2023a</strain>
        <tissue evidence="7">Whole specimen</tissue>
    </source>
</reference>
<proteinExistence type="inferred from homology"/>
<dbReference type="Pfam" id="PF07857">
    <property type="entry name" value="TMEM144"/>
    <property type="match status" value="1"/>
</dbReference>
<feature type="transmembrane region" description="Helical" evidence="6">
    <location>
        <begin position="37"/>
        <end position="55"/>
    </location>
</feature>
<evidence type="ECO:0000256" key="3">
    <source>
        <dbReference type="ARBA" id="ARBA00022692"/>
    </source>
</evidence>
<name>A0AAN8JCU5_PATCE</name>
<feature type="transmembrane region" description="Helical" evidence="6">
    <location>
        <begin position="120"/>
        <end position="142"/>
    </location>
</feature>
<feature type="transmembrane region" description="Helical" evidence="6">
    <location>
        <begin position="67"/>
        <end position="86"/>
    </location>
</feature>
<feature type="transmembrane region" description="Helical" evidence="6">
    <location>
        <begin position="154"/>
        <end position="172"/>
    </location>
</feature>
<evidence type="ECO:0000256" key="1">
    <source>
        <dbReference type="ARBA" id="ARBA00004141"/>
    </source>
</evidence>
<sequence length="399" mass="43116">MEYLRNITTTISPTSDITTMITNSTTASPSTTEYPEYLGFICAIVAVVFYGSNFVPVKKYETGDGMFFQWILCTAIFICGLIFQIIRTAKFYPIVTLGGVLWATGNVCVVPIIKTIGLGLGMCIWGMSNLVAGWATGTFGLFGTEKAKLANETMNYAGVALAAFSTILYVLVKSEVSSGSSEVPSKSNDAETQRLLDTSQVQDEFRNAGSLYASSSNEVLVFNKKKQDDDETFIDKMSPGSKKITGIVLSLVSGLLYGVIFTPSLHVQYTDKSSGSSQDSLDYVFNTFCGIYLASTVYFVIYCALMKNKPRIYPEVVLPGIVSGIMWAIATMCWFVANEALKSEAVTFPIITTCPALMATLVWGVLVFKEIKGKRNFLILIIAGSVSVTGAVLAGLSAG</sequence>
<keyword evidence="4 6" id="KW-1133">Transmembrane helix</keyword>
<dbReference type="PANTHER" id="PTHR16119">
    <property type="entry name" value="TRANSMEMBRANE PROTEIN 144"/>
    <property type="match status" value="1"/>
</dbReference>
<evidence type="ECO:0000256" key="5">
    <source>
        <dbReference type="ARBA" id="ARBA00023136"/>
    </source>
</evidence>
<evidence type="ECO:0000313" key="8">
    <source>
        <dbReference type="Proteomes" id="UP001347796"/>
    </source>
</evidence>
<keyword evidence="5 6" id="KW-0472">Membrane</keyword>
<feature type="transmembrane region" description="Helical" evidence="6">
    <location>
        <begin position="244"/>
        <end position="263"/>
    </location>
</feature>
<feature type="transmembrane region" description="Helical" evidence="6">
    <location>
        <begin position="92"/>
        <end position="113"/>
    </location>
</feature>
<keyword evidence="3 6" id="KW-0812">Transmembrane</keyword>
<organism evidence="7 8">
    <name type="scientific">Patella caerulea</name>
    <name type="common">Rayed Mediterranean limpet</name>
    <dbReference type="NCBI Taxonomy" id="87958"/>
    <lineage>
        <taxon>Eukaryota</taxon>
        <taxon>Metazoa</taxon>
        <taxon>Spiralia</taxon>
        <taxon>Lophotrochozoa</taxon>
        <taxon>Mollusca</taxon>
        <taxon>Gastropoda</taxon>
        <taxon>Patellogastropoda</taxon>
        <taxon>Patelloidea</taxon>
        <taxon>Patellidae</taxon>
        <taxon>Patella</taxon>
    </lineage>
</organism>
<dbReference type="InterPro" id="IPR010651">
    <property type="entry name" value="Sugar_transport"/>
</dbReference>
<gene>
    <name evidence="7" type="ORF">SNE40_016900</name>
</gene>
<dbReference type="EMBL" id="JAZGQO010000011">
    <property type="protein sequence ID" value="KAK6173454.1"/>
    <property type="molecule type" value="Genomic_DNA"/>
</dbReference>
<evidence type="ECO:0008006" key="9">
    <source>
        <dbReference type="Google" id="ProtNLM"/>
    </source>
</evidence>
<keyword evidence="8" id="KW-1185">Reference proteome</keyword>
<feature type="transmembrane region" description="Helical" evidence="6">
    <location>
        <begin position="283"/>
        <end position="305"/>
    </location>
</feature>
<comment type="subcellular location">
    <subcellularLocation>
        <location evidence="1">Membrane</location>
        <topology evidence="1">Multi-pass membrane protein</topology>
    </subcellularLocation>
</comment>
<accession>A0AAN8JCU5</accession>
<feature type="transmembrane region" description="Helical" evidence="6">
    <location>
        <begin position="349"/>
        <end position="368"/>
    </location>
</feature>
<dbReference type="GO" id="GO:0015144">
    <property type="term" value="F:carbohydrate transmembrane transporter activity"/>
    <property type="evidence" value="ECO:0007669"/>
    <property type="project" value="InterPro"/>
</dbReference>
<dbReference type="PANTHER" id="PTHR16119:SF17">
    <property type="entry name" value="TRANSMEMBRANE PROTEIN 144"/>
    <property type="match status" value="1"/>
</dbReference>
<comment type="caution">
    <text evidence="7">The sequence shown here is derived from an EMBL/GenBank/DDBJ whole genome shotgun (WGS) entry which is preliminary data.</text>
</comment>
<evidence type="ECO:0000256" key="4">
    <source>
        <dbReference type="ARBA" id="ARBA00022989"/>
    </source>
</evidence>
<evidence type="ECO:0000256" key="6">
    <source>
        <dbReference type="SAM" id="Phobius"/>
    </source>
</evidence>
<protein>
    <recommendedName>
        <fullName evidence="9">Transmembrane protein 144</fullName>
    </recommendedName>
</protein>
<dbReference type="Proteomes" id="UP001347796">
    <property type="component" value="Unassembled WGS sequence"/>
</dbReference>
<feature type="transmembrane region" description="Helical" evidence="6">
    <location>
        <begin position="317"/>
        <end position="337"/>
    </location>
</feature>
<feature type="transmembrane region" description="Helical" evidence="6">
    <location>
        <begin position="377"/>
        <end position="398"/>
    </location>
</feature>
<comment type="similarity">
    <text evidence="2">Belongs to the TMEM144 family.</text>
</comment>
<dbReference type="InterPro" id="IPR012435">
    <property type="entry name" value="TMEM144"/>
</dbReference>
<evidence type="ECO:0000313" key="7">
    <source>
        <dbReference type="EMBL" id="KAK6173454.1"/>
    </source>
</evidence>